<reference evidence="8" key="1">
    <citation type="submission" date="2022-03" db="EMBL/GenBank/DDBJ databases">
        <authorList>
            <person name="Sayadi A."/>
        </authorList>
    </citation>
    <scope>NUCLEOTIDE SEQUENCE</scope>
</reference>
<dbReference type="EMBL" id="CAKOFQ010007340">
    <property type="protein sequence ID" value="CAH1998769.1"/>
    <property type="molecule type" value="Genomic_DNA"/>
</dbReference>
<dbReference type="GO" id="GO:0005634">
    <property type="term" value="C:nucleus"/>
    <property type="evidence" value="ECO:0007669"/>
    <property type="project" value="UniProtKB-SubCell"/>
</dbReference>
<dbReference type="PANTHER" id="PTHR45664:SF12">
    <property type="entry name" value="PANCREAS_DUODENUM HOMEOBOX PROTEIN 1"/>
    <property type="match status" value="1"/>
</dbReference>
<dbReference type="SUPFAM" id="SSF46689">
    <property type="entry name" value="Homeodomain-like"/>
    <property type="match status" value="1"/>
</dbReference>
<gene>
    <name evidence="8" type="ORF">ACAOBT_LOCUS24563</name>
</gene>
<dbReference type="Proteomes" id="UP001152888">
    <property type="component" value="Unassembled WGS sequence"/>
</dbReference>
<evidence type="ECO:0000256" key="2">
    <source>
        <dbReference type="ARBA" id="ARBA00023125"/>
    </source>
</evidence>
<evidence type="ECO:0000256" key="6">
    <source>
        <dbReference type="RuleBase" id="RU000682"/>
    </source>
</evidence>
<evidence type="ECO:0000259" key="7">
    <source>
        <dbReference type="PROSITE" id="PS50071"/>
    </source>
</evidence>
<evidence type="ECO:0000256" key="3">
    <source>
        <dbReference type="ARBA" id="ARBA00023155"/>
    </source>
</evidence>
<evidence type="ECO:0000256" key="4">
    <source>
        <dbReference type="ARBA" id="ARBA00023242"/>
    </source>
</evidence>
<dbReference type="InterPro" id="IPR009057">
    <property type="entry name" value="Homeodomain-like_sf"/>
</dbReference>
<comment type="caution">
    <text evidence="8">The sequence shown here is derived from an EMBL/GenBank/DDBJ whole genome shotgun (WGS) entry which is preliminary data.</text>
</comment>
<protein>
    <recommendedName>
        <fullName evidence="7">Homeobox domain-containing protein</fullName>
    </recommendedName>
</protein>
<dbReference type="Gene3D" id="1.10.10.60">
    <property type="entry name" value="Homeodomain-like"/>
    <property type="match status" value="1"/>
</dbReference>
<evidence type="ECO:0000313" key="8">
    <source>
        <dbReference type="EMBL" id="CAH1998769.1"/>
    </source>
</evidence>
<dbReference type="Pfam" id="PF00046">
    <property type="entry name" value="Homeodomain"/>
    <property type="match status" value="1"/>
</dbReference>
<dbReference type="GO" id="GO:0009893">
    <property type="term" value="P:positive regulation of metabolic process"/>
    <property type="evidence" value="ECO:0007669"/>
    <property type="project" value="UniProtKB-ARBA"/>
</dbReference>
<dbReference type="GO" id="GO:0000981">
    <property type="term" value="F:DNA-binding transcription factor activity, RNA polymerase II-specific"/>
    <property type="evidence" value="ECO:0007669"/>
    <property type="project" value="TreeGrafter"/>
</dbReference>
<sequence>MLFISHELTQQNINSNKSYKYFSKLQLVQLEKQFCTDKYLCRRRCTDMAQELNLTERQVKVRFQNQRMKFKKEQEQRAYSDIPFVHS</sequence>
<dbReference type="PROSITE" id="PS50071">
    <property type="entry name" value="HOMEOBOX_2"/>
    <property type="match status" value="1"/>
</dbReference>
<dbReference type="PANTHER" id="PTHR45664">
    <property type="entry name" value="PROTEIN ZERKNUELLT 1-RELATED"/>
    <property type="match status" value="1"/>
</dbReference>
<feature type="DNA-binding region" description="Homeobox" evidence="5">
    <location>
        <begin position="15"/>
        <end position="74"/>
    </location>
</feature>
<evidence type="ECO:0000313" key="9">
    <source>
        <dbReference type="Proteomes" id="UP001152888"/>
    </source>
</evidence>
<keyword evidence="4 5" id="KW-0539">Nucleus</keyword>
<evidence type="ECO:0000256" key="1">
    <source>
        <dbReference type="ARBA" id="ARBA00004123"/>
    </source>
</evidence>
<name>A0A9P0LHV1_ACAOB</name>
<dbReference type="OrthoDB" id="6159439at2759"/>
<dbReference type="SMART" id="SM00389">
    <property type="entry name" value="HOX"/>
    <property type="match status" value="1"/>
</dbReference>
<organism evidence="8 9">
    <name type="scientific">Acanthoscelides obtectus</name>
    <name type="common">Bean weevil</name>
    <name type="synonym">Bruchus obtectus</name>
    <dbReference type="NCBI Taxonomy" id="200917"/>
    <lineage>
        <taxon>Eukaryota</taxon>
        <taxon>Metazoa</taxon>
        <taxon>Ecdysozoa</taxon>
        <taxon>Arthropoda</taxon>
        <taxon>Hexapoda</taxon>
        <taxon>Insecta</taxon>
        <taxon>Pterygota</taxon>
        <taxon>Neoptera</taxon>
        <taxon>Endopterygota</taxon>
        <taxon>Coleoptera</taxon>
        <taxon>Polyphaga</taxon>
        <taxon>Cucujiformia</taxon>
        <taxon>Chrysomeloidea</taxon>
        <taxon>Chrysomelidae</taxon>
        <taxon>Bruchinae</taxon>
        <taxon>Bruchini</taxon>
        <taxon>Acanthoscelides</taxon>
    </lineage>
</organism>
<keyword evidence="3 5" id="KW-0371">Homeobox</keyword>
<accession>A0A9P0LHV1</accession>
<comment type="subcellular location">
    <subcellularLocation>
        <location evidence="1 5 6">Nucleus</location>
    </subcellularLocation>
</comment>
<dbReference type="InterPro" id="IPR001356">
    <property type="entry name" value="HD"/>
</dbReference>
<feature type="domain" description="Homeobox" evidence="7">
    <location>
        <begin position="13"/>
        <end position="73"/>
    </location>
</feature>
<evidence type="ECO:0000256" key="5">
    <source>
        <dbReference type="PROSITE-ProRule" id="PRU00108"/>
    </source>
</evidence>
<dbReference type="GO" id="GO:0000978">
    <property type="term" value="F:RNA polymerase II cis-regulatory region sequence-specific DNA binding"/>
    <property type="evidence" value="ECO:0007669"/>
    <property type="project" value="TreeGrafter"/>
</dbReference>
<keyword evidence="2 5" id="KW-0238">DNA-binding</keyword>
<dbReference type="CDD" id="cd00086">
    <property type="entry name" value="homeodomain"/>
    <property type="match status" value="1"/>
</dbReference>
<keyword evidence="9" id="KW-1185">Reference proteome</keyword>
<proteinExistence type="predicted"/>
<dbReference type="AlphaFoldDB" id="A0A9P0LHV1"/>